<dbReference type="Pfam" id="PF05728">
    <property type="entry name" value="UPF0227"/>
    <property type="match status" value="1"/>
</dbReference>
<keyword evidence="2" id="KW-1185">Reference proteome</keyword>
<dbReference type="GO" id="GO:0016787">
    <property type="term" value="F:hydrolase activity"/>
    <property type="evidence" value="ECO:0007669"/>
    <property type="project" value="UniProtKB-KW"/>
</dbReference>
<keyword evidence="1" id="KW-0378">Hydrolase</keyword>
<accession>A0A437QF05</accession>
<dbReference type="Proteomes" id="UP000283077">
    <property type="component" value="Unassembled WGS sequence"/>
</dbReference>
<dbReference type="Gene3D" id="3.40.50.1820">
    <property type="entry name" value="alpha/beta hydrolase"/>
    <property type="match status" value="1"/>
</dbReference>
<dbReference type="RefSeq" id="WP_127700745.1">
    <property type="nucleotide sequence ID" value="NZ_SACS01000026.1"/>
</dbReference>
<dbReference type="InterPro" id="IPR029058">
    <property type="entry name" value="AB_hydrolase_fold"/>
</dbReference>
<gene>
    <name evidence="1" type="ORF">EOE67_18140</name>
</gene>
<organism evidence="1 2">
    <name type="scientific">Rheinheimera riviphila</name>
    <dbReference type="NCBI Taxonomy" id="1834037"/>
    <lineage>
        <taxon>Bacteria</taxon>
        <taxon>Pseudomonadati</taxon>
        <taxon>Pseudomonadota</taxon>
        <taxon>Gammaproteobacteria</taxon>
        <taxon>Chromatiales</taxon>
        <taxon>Chromatiaceae</taxon>
        <taxon>Rheinheimera</taxon>
    </lineage>
</organism>
<evidence type="ECO:0000313" key="1">
    <source>
        <dbReference type="EMBL" id="RVU33158.1"/>
    </source>
</evidence>
<evidence type="ECO:0000313" key="2">
    <source>
        <dbReference type="Proteomes" id="UP000283077"/>
    </source>
</evidence>
<name>A0A437QF05_9GAMM</name>
<dbReference type="SUPFAM" id="SSF53474">
    <property type="entry name" value="alpha/beta-Hydrolases"/>
    <property type="match status" value="1"/>
</dbReference>
<reference evidence="1 2" key="1">
    <citation type="submission" date="2019-01" db="EMBL/GenBank/DDBJ databases">
        <authorList>
            <person name="Chen W.-M."/>
        </authorList>
    </citation>
    <scope>NUCLEOTIDE SEQUENCE [LARGE SCALE GENOMIC DNA]</scope>
    <source>
        <strain evidence="1 2">KYPC3</strain>
    </source>
</reference>
<dbReference type="OrthoDB" id="9814831at2"/>
<dbReference type="AlphaFoldDB" id="A0A437QF05"/>
<comment type="caution">
    <text evidence="1">The sequence shown here is derived from an EMBL/GenBank/DDBJ whole genome shotgun (WGS) entry which is preliminary data.</text>
</comment>
<proteinExistence type="predicted"/>
<sequence length="191" mass="21428">MTAKLVLYLHGFASSSQSEKALLTAEYFQQHLPQHQLLLPDLPYTPLEAVQCIVDVLQGRIPDAVIGSSLGGFLATRLAQQFQCKAVLINPAVQPHLLLQQHLGRYFHPVLQRHYDVSAEHLPQLARLAPEKPAAHSLIKVLLQTGDEVLDYREALDFYQHCQLDVQEGGDHSYQGYANRLPDIVKFCQLA</sequence>
<dbReference type="PANTHER" id="PTHR35602">
    <property type="entry name" value="ESTERASE YQIA-RELATED"/>
    <property type="match status" value="1"/>
</dbReference>
<dbReference type="InterPro" id="IPR008886">
    <property type="entry name" value="UPF0227/Esterase_YqiA"/>
</dbReference>
<protein>
    <submittedName>
        <fullName evidence="1">Alpha/beta fold hydrolase</fullName>
    </submittedName>
</protein>
<dbReference type="PANTHER" id="PTHR35602:SF3">
    <property type="entry name" value="ESTERASE YQIA"/>
    <property type="match status" value="1"/>
</dbReference>
<dbReference type="EMBL" id="SACS01000026">
    <property type="protein sequence ID" value="RVU33158.1"/>
    <property type="molecule type" value="Genomic_DNA"/>
</dbReference>